<name>A0A0A0D832_9PROT</name>
<evidence type="ECO:0000313" key="2">
    <source>
        <dbReference type="Proteomes" id="UP000029995"/>
    </source>
</evidence>
<organism evidence="1 2">
    <name type="scientific">Inquilinus limosus MP06</name>
    <dbReference type="NCBI Taxonomy" id="1398085"/>
    <lineage>
        <taxon>Bacteria</taxon>
        <taxon>Pseudomonadati</taxon>
        <taxon>Pseudomonadota</taxon>
        <taxon>Alphaproteobacteria</taxon>
        <taxon>Rhodospirillales</taxon>
        <taxon>Rhodospirillaceae</taxon>
        <taxon>Inquilinus</taxon>
    </lineage>
</organism>
<dbReference type="Pfam" id="PF06224">
    <property type="entry name" value="AlkZ-like"/>
    <property type="match status" value="1"/>
</dbReference>
<reference evidence="1 2" key="1">
    <citation type="submission" date="2014-01" db="EMBL/GenBank/DDBJ databases">
        <title>Genome sequence determination for a cystic fibrosis isolate, Inquilinus limosus.</title>
        <authorList>
            <person name="Pino M."/>
            <person name="Di Conza J."/>
            <person name="Gutkind G."/>
        </authorList>
    </citation>
    <scope>NUCLEOTIDE SEQUENCE [LARGE SCALE GENOMIC DNA]</scope>
    <source>
        <strain evidence="1 2">MP06</strain>
    </source>
</reference>
<protein>
    <recommendedName>
        <fullName evidence="3">Winged helix DNA-binding domain-containing protein</fullName>
    </recommendedName>
</protein>
<dbReference type="Proteomes" id="UP000029995">
    <property type="component" value="Unassembled WGS sequence"/>
</dbReference>
<gene>
    <name evidence="1" type="ORF">P409_17400</name>
</gene>
<dbReference type="RefSeq" id="WP_034840168.1">
    <property type="nucleotide sequence ID" value="NZ_JANX01000218.1"/>
</dbReference>
<accession>A0A0A0D832</accession>
<dbReference type="PANTHER" id="PTHR38479">
    <property type="entry name" value="LMO0824 PROTEIN"/>
    <property type="match status" value="1"/>
</dbReference>
<evidence type="ECO:0008006" key="3">
    <source>
        <dbReference type="Google" id="ProtNLM"/>
    </source>
</evidence>
<comment type="caution">
    <text evidence="1">The sequence shown here is derived from an EMBL/GenBank/DDBJ whole genome shotgun (WGS) entry which is preliminary data.</text>
</comment>
<dbReference type="InterPro" id="IPR009351">
    <property type="entry name" value="AlkZ-like"/>
</dbReference>
<dbReference type="PANTHER" id="PTHR38479:SF2">
    <property type="entry name" value="WINGED HELIX DNA-BINDING DOMAIN-CONTAINING PROTEIN"/>
    <property type="match status" value="1"/>
</dbReference>
<evidence type="ECO:0000313" key="1">
    <source>
        <dbReference type="EMBL" id="KGM33157.1"/>
    </source>
</evidence>
<dbReference type="AlphaFoldDB" id="A0A0A0D832"/>
<sequence>MAKADAGETLDRRGRNRALLGRQGLLRRWSIGATEAIERLVGMQSQSPTAPYVGLWSRLERFELEDLAELIRDRKAVRIALMRSTIHLVTARDCRVLRPVLQGVQERLLMTGTPYGKQLAGLDLEAVVAAGRRLLVDQPRTVEEMGRLLQKQWPDRDAKALSYAIRNLAPLVQVPPRGLWGIGGLPLCSTAESWLRQPLGTDTAPEPMLLRYLAAFGPASVQDMQIWSGLTRLQATVDALRPKLVSLRDEAGRELFDLPDAPRPGPDVPAPPRFLPEYDNLLLSHAEREHVIAEQYRPLVYGNFMPPVLLVDGVVRGRWKVSQARGAAVLRIEMFEPLSKPETAAVTEEGESLLALVAEGARSREVRIEAVA</sequence>
<proteinExistence type="predicted"/>
<dbReference type="EMBL" id="JANX01000218">
    <property type="protein sequence ID" value="KGM33157.1"/>
    <property type="molecule type" value="Genomic_DNA"/>
</dbReference>
<dbReference type="OrthoDB" id="9148135at2"/>